<dbReference type="SUPFAM" id="SSF143011">
    <property type="entry name" value="RelE-like"/>
    <property type="match status" value="1"/>
</dbReference>
<protein>
    <submittedName>
        <fullName evidence="4">RelE toxin</fullName>
    </submittedName>
    <submittedName>
        <fullName evidence="3">Translation repressor RelE/RelB/StbE</fullName>
    </submittedName>
</protein>
<dbReference type="EMBL" id="BAMV01000049">
    <property type="protein sequence ID" value="GAN61642.1"/>
    <property type="molecule type" value="Genomic_DNA"/>
</dbReference>
<evidence type="ECO:0000313" key="6">
    <source>
        <dbReference type="Proteomes" id="UP000321891"/>
    </source>
</evidence>
<dbReference type="RefSeq" id="WP_048839683.1">
    <property type="nucleotide sequence ID" value="NZ_BAMV01000049.1"/>
</dbReference>
<accession>A0A6N3SU19</accession>
<organism evidence="3 5">
    <name type="scientific">Acetobacter cibinongensis</name>
    <dbReference type="NCBI Taxonomy" id="146475"/>
    <lineage>
        <taxon>Bacteria</taxon>
        <taxon>Pseudomonadati</taxon>
        <taxon>Pseudomonadota</taxon>
        <taxon>Alphaproteobacteria</taxon>
        <taxon>Acetobacterales</taxon>
        <taxon>Acetobacteraceae</taxon>
        <taxon>Acetobacter</taxon>
    </lineage>
</organism>
<dbReference type="Proteomes" id="UP000321891">
    <property type="component" value="Unassembled WGS sequence"/>
</dbReference>
<gene>
    <name evidence="3" type="ORF">Abci_051_019</name>
    <name evidence="4" type="ORF">ACI01nite_25710</name>
</gene>
<dbReference type="Gene3D" id="3.30.2310.20">
    <property type="entry name" value="RelE-like"/>
    <property type="match status" value="1"/>
</dbReference>
<comment type="caution">
    <text evidence="3">The sequence shown here is derived from an EMBL/GenBank/DDBJ whole genome shotgun (WGS) entry which is preliminary data.</text>
</comment>
<name>A0A0D6N6H9_9PROT</name>
<evidence type="ECO:0000256" key="2">
    <source>
        <dbReference type="ARBA" id="ARBA00022649"/>
    </source>
</evidence>
<accession>A0A0D6N6H9</accession>
<dbReference type="STRING" id="1231339.Abci_051_019"/>
<evidence type="ECO:0000256" key="1">
    <source>
        <dbReference type="ARBA" id="ARBA00006226"/>
    </source>
</evidence>
<reference evidence="4 6" key="2">
    <citation type="submission" date="2019-07" db="EMBL/GenBank/DDBJ databases">
        <title>Whole genome shotgun sequence of Acetobacter cibinongensis NBRC 16605.</title>
        <authorList>
            <person name="Hosoyama A."/>
            <person name="Uohara A."/>
            <person name="Ohji S."/>
            <person name="Ichikawa N."/>
        </authorList>
    </citation>
    <scope>NUCLEOTIDE SEQUENCE [LARGE SCALE GENOMIC DNA]</scope>
    <source>
        <strain evidence="4 6">NBRC 16605</strain>
    </source>
</reference>
<comment type="similarity">
    <text evidence="1">Belongs to the RelE toxin family.</text>
</comment>
<dbReference type="GeneID" id="98314995"/>
<evidence type="ECO:0000313" key="5">
    <source>
        <dbReference type="Proteomes" id="UP000032671"/>
    </source>
</evidence>
<dbReference type="NCBIfam" id="TIGR02385">
    <property type="entry name" value="RelE_StbE"/>
    <property type="match status" value="1"/>
</dbReference>
<proteinExistence type="inferred from homology"/>
<dbReference type="Proteomes" id="UP000032671">
    <property type="component" value="Unassembled WGS sequence"/>
</dbReference>
<dbReference type="PANTHER" id="PTHR35601">
    <property type="entry name" value="TOXIN RELE"/>
    <property type="match status" value="1"/>
</dbReference>
<evidence type="ECO:0000313" key="3">
    <source>
        <dbReference type="EMBL" id="GAN61642.1"/>
    </source>
</evidence>
<dbReference type="PANTHER" id="PTHR35601:SF1">
    <property type="entry name" value="TOXIN RELE"/>
    <property type="match status" value="1"/>
</dbReference>
<dbReference type="Pfam" id="PF05016">
    <property type="entry name" value="ParE_toxin"/>
    <property type="match status" value="1"/>
</dbReference>
<dbReference type="EMBL" id="BJVU01000018">
    <property type="protein sequence ID" value="GEL59969.1"/>
    <property type="molecule type" value="Genomic_DNA"/>
</dbReference>
<sequence>MKEYCLEFDDRALREWDALDGSVRKKFEKKLEKLIWNPHSPGNELHRDLSGFYKIKLLKDGYRLVYQVIDERIVIYVIAVGRRADNEIYELASQRTE</sequence>
<keyword evidence="2" id="KW-1277">Toxin-antitoxin system</keyword>
<reference evidence="3 5" key="1">
    <citation type="submission" date="2012-11" db="EMBL/GenBank/DDBJ databases">
        <title>Whole genome sequence of Acetobacter cibinongensis 4H-1.</title>
        <authorList>
            <person name="Azuma Y."/>
            <person name="Higashiura N."/>
            <person name="Hirakawa H."/>
            <person name="Matsushita K."/>
        </authorList>
    </citation>
    <scope>NUCLEOTIDE SEQUENCE [LARGE SCALE GENOMIC DNA]</scope>
    <source>
        <strain evidence="3 5">4H-1</strain>
    </source>
</reference>
<dbReference type="AlphaFoldDB" id="A0A0D6N6H9"/>
<keyword evidence="6" id="KW-1185">Reference proteome</keyword>
<dbReference type="InterPro" id="IPR007712">
    <property type="entry name" value="RelE/ParE_toxin"/>
</dbReference>
<dbReference type="InterPro" id="IPR035093">
    <property type="entry name" value="RelE/ParE_toxin_dom_sf"/>
</dbReference>
<evidence type="ECO:0000313" key="4">
    <source>
        <dbReference type="EMBL" id="GEL59969.1"/>
    </source>
</evidence>